<feature type="signal peptide" evidence="2">
    <location>
        <begin position="1"/>
        <end position="20"/>
    </location>
</feature>
<sequence length="197" mass="19252">MKSFFAPLAVVAFVASTVSAQTFTINSLTNVVVCLPTLITWTGGTPPYFLVILPAGQPSAAALVDLGEQQGNSVTWLTNLGVGVSAFLNLRDNTGALAQSASFTVLAGGNSNTTCTTETVSQSQGTAVATSASSSPATTTGSTSGSSAVLTTSGTVKSTGTTTGTASTSTTTSAAISKYAGAGVVAVVGSALLALAL</sequence>
<evidence type="ECO:0000313" key="4">
    <source>
        <dbReference type="Proteomes" id="UP000054270"/>
    </source>
</evidence>
<dbReference type="EMBL" id="KN817577">
    <property type="protein sequence ID" value="KJA19469.1"/>
    <property type="molecule type" value="Genomic_DNA"/>
</dbReference>
<proteinExistence type="predicted"/>
<protein>
    <submittedName>
        <fullName evidence="3">Uncharacterized protein</fullName>
    </submittedName>
</protein>
<reference evidence="4" key="1">
    <citation type="submission" date="2014-04" db="EMBL/GenBank/DDBJ databases">
        <title>Evolutionary Origins and Diversification of the Mycorrhizal Mutualists.</title>
        <authorList>
            <consortium name="DOE Joint Genome Institute"/>
            <consortium name="Mycorrhizal Genomics Consortium"/>
            <person name="Kohler A."/>
            <person name="Kuo A."/>
            <person name="Nagy L.G."/>
            <person name="Floudas D."/>
            <person name="Copeland A."/>
            <person name="Barry K.W."/>
            <person name="Cichocki N."/>
            <person name="Veneault-Fourrey C."/>
            <person name="LaButti K."/>
            <person name="Lindquist E.A."/>
            <person name="Lipzen A."/>
            <person name="Lundell T."/>
            <person name="Morin E."/>
            <person name="Murat C."/>
            <person name="Riley R."/>
            <person name="Ohm R."/>
            <person name="Sun H."/>
            <person name="Tunlid A."/>
            <person name="Henrissat B."/>
            <person name="Grigoriev I.V."/>
            <person name="Hibbett D.S."/>
            <person name="Martin F."/>
        </authorList>
    </citation>
    <scope>NUCLEOTIDE SEQUENCE [LARGE SCALE GENOMIC DNA]</scope>
    <source>
        <strain evidence="4">FD-334 SS-4</strain>
    </source>
</reference>
<dbReference type="STRING" id="945553.A0A0D2NKQ7"/>
<accession>A0A0D2NKQ7</accession>
<dbReference type="OrthoDB" id="3362246at2759"/>
<dbReference type="AlphaFoldDB" id="A0A0D2NKQ7"/>
<evidence type="ECO:0000256" key="2">
    <source>
        <dbReference type="SAM" id="SignalP"/>
    </source>
</evidence>
<dbReference type="PANTHER" id="PTHR37487">
    <property type="entry name" value="CHROMOSOME 1, WHOLE GENOME SHOTGUN SEQUENCE"/>
    <property type="match status" value="1"/>
</dbReference>
<feature type="chain" id="PRO_5002259799" evidence="2">
    <location>
        <begin position="21"/>
        <end position="197"/>
    </location>
</feature>
<gene>
    <name evidence="3" type="ORF">HYPSUDRAFT_887602</name>
</gene>
<keyword evidence="4" id="KW-1185">Reference proteome</keyword>
<dbReference type="Proteomes" id="UP000054270">
    <property type="component" value="Unassembled WGS sequence"/>
</dbReference>
<feature type="region of interest" description="Disordered" evidence="1">
    <location>
        <begin position="127"/>
        <end position="168"/>
    </location>
</feature>
<organism evidence="3 4">
    <name type="scientific">Hypholoma sublateritium (strain FD-334 SS-4)</name>
    <dbReference type="NCBI Taxonomy" id="945553"/>
    <lineage>
        <taxon>Eukaryota</taxon>
        <taxon>Fungi</taxon>
        <taxon>Dikarya</taxon>
        <taxon>Basidiomycota</taxon>
        <taxon>Agaricomycotina</taxon>
        <taxon>Agaricomycetes</taxon>
        <taxon>Agaricomycetidae</taxon>
        <taxon>Agaricales</taxon>
        <taxon>Agaricineae</taxon>
        <taxon>Strophariaceae</taxon>
        <taxon>Hypholoma</taxon>
    </lineage>
</organism>
<evidence type="ECO:0000313" key="3">
    <source>
        <dbReference type="EMBL" id="KJA19469.1"/>
    </source>
</evidence>
<keyword evidence="2" id="KW-0732">Signal</keyword>
<dbReference type="OMA" id="PSITQCQ"/>
<evidence type="ECO:0000256" key="1">
    <source>
        <dbReference type="SAM" id="MobiDB-lite"/>
    </source>
</evidence>
<name>A0A0D2NKQ7_HYPSF</name>
<dbReference type="PANTHER" id="PTHR37487:SF2">
    <property type="entry name" value="EXPRESSED PROTEIN"/>
    <property type="match status" value="1"/>
</dbReference>